<dbReference type="Gene3D" id="3.40.1700.10">
    <property type="entry name" value="DNA integrity scanning protein, DisA, N-terminal domain"/>
    <property type="match status" value="1"/>
</dbReference>
<reference evidence="12" key="1">
    <citation type="submission" date="2011-08" db="EMBL/GenBank/DDBJ databases">
        <authorList>
            <consortium name="The Broad Institute Genome Sequencing Platform"/>
            <person name="Earl A."/>
            <person name="Ward D."/>
            <person name="Feldgarden M."/>
            <person name="Gevers D."/>
            <person name="Sizova M."/>
            <person name="Hazen A."/>
            <person name="Epstein S."/>
            <person name="Young S.K."/>
            <person name="Zeng Q."/>
            <person name="Gargeya S."/>
            <person name="Fitzgerald M."/>
            <person name="Haas B."/>
            <person name="Abouelleil A."/>
            <person name="Alvarado L."/>
            <person name="Arachchi H.M."/>
            <person name="Berlin A."/>
            <person name="Brown A."/>
            <person name="Chapman S.B."/>
            <person name="Chen Z."/>
            <person name="Dunbar C."/>
            <person name="Freedman E."/>
            <person name="Gearin G."/>
            <person name="Gellesch M."/>
            <person name="Goldberg J."/>
            <person name="Griggs A."/>
            <person name="Gujja S."/>
            <person name="Heiman D."/>
            <person name="Howarth C."/>
            <person name="Larson L."/>
            <person name="Lui A."/>
            <person name="MacDonald P.J.P."/>
            <person name="Montmayeur A."/>
            <person name="Murphy C."/>
            <person name="Neiman D."/>
            <person name="Pearson M."/>
            <person name="Priest M."/>
            <person name="Roberts A."/>
            <person name="Saif S."/>
            <person name="Shea T."/>
            <person name="Shenoy N."/>
            <person name="Sisk P."/>
            <person name="Stolte C."/>
            <person name="Sykes S."/>
            <person name="Wortman J."/>
            <person name="Nusbaum C."/>
            <person name="Birren B."/>
        </authorList>
    </citation>
    <scope>NUCLEOTIDE SEQUENCE</scope>
    <source>
        <strain evidence="12">ACB1</strain>
    </source>
</reference>
<evidence type="ECO:0000256" key="8">
    <source>
        <dbReference type="ARBA" id="ARBA00022989"/>
    </source>
</evidence>
<evidence type="ECO:0000256" key="10">
    <source>
        <dbReference type="HAMAP-Rule" id="MF_01499"/>
    </source>
</evidence>
<dbReference type="PATRIC" id="fig|796943.3.peg.669"/>
<keyword evidence="2 10" id="KW-1003">Cell membrane</keyword>
<evidence type="ECO:0000256" key="4">
    <source>
        <dbReference type="ARBA" id="ARBA00022692"/>
    </source>
</evidence>
<feature type="domain" description="DAC" evidence="11">
    <location>
        <begin position="89"/>
        <end position="248"/>
    </location>
</feature>
<dbReference type="InterPro" id="IPR036888">
    <property type="entry name" value="DNA_integrity_DisA_N_sf"/>
</dbReference>
<keyword evidence="3 10" id="KW-0808">Transferase</keyword>
<evidence type="ECO:0000313" key="12">
    <source>
        <dbReference type="EMBL" id="EHL12726.1"/>
    </source>
</evidence>
<feature type="transmembrane region" description="Helical" evidence="10">
    <location>
        <begin position="51"/>
        <end position="73"/>
    </location>
</feature>
<sequence>MSAFIKMKGWISLLPSFSFTGVIEIAILAALIYIILLWIKNTKAWQLLKGILIIILFTAFAVFFRLTTIVWLIERLSTAAIIAIVVIFQPELRKALEQLGSRNLISQFRGLDTRQNTHINEELIAACSTMSEHKTGALIVIEQTQSLEEIEKTGIYVDGIVTAALLINIFEKNTPLHDGAVVISHDRVTSATCYLPLSDAEISKAYGTRHRAALGISENSDAITLVVSEETGRISVASEGKLYRIREPEELLKYLPKEEKEGEERKSIFSRIFSKEKKKEQS</sequence>
<feature type="transmembrane region" description="Helical" evidence="10">
    <location>
        <begin position="17"/>
        <end position="39"/>
    </location>
</feature>
<dbReference type="Pfam" id="PF02457">
    <property type="entry name" value="DAC"/>
    <property type="match status" value="1"/>
</dbReference>
<evidence type="ECO:0000313" key="13">
    <source>
        <dbReference type="Proteomes" id="UP000018461"/>
    </source>
</evidence>
<protein>
    <recommendedName>
        <fullName evidence="10">Diadenylate cyclase</fullName>
        <shortName evidence="10">DAC</shortName>
        <ecNumber evidence="10">2.7.7.85</ecNumber>
    </recommendedName>
    <alternativeName>
        <fullName evidence="10">Cyclic-di-AMP synthase</fullName>
        <shortName evidence="10">c-di-AMP synthase</shortName>
    </alternativeName>
</protein>
<dbReference type="GO" id="GO:0006171">
    <property type="term" value="P:cAMP biosynthetic process"/>
    <property type="evidence" value="ECO:0007669"/>
    <property type="project" value="InterPro"/>
</dbReference>
<dbReference type="Proteomes" id="UP000018461">
    <property type="component" value="Unassembled WGS sequence"/>
</dbReference>
<keyword evidence="13" id="KW-1185">Reference proteome</keyword>
<comment type="function">
    <text evidence="10">Catalyzes the condensation of 2 ATP molecules into cyclic di-AMP (c-di-AMP), a second messenger used to regulate differing processes in different bacteria.</text>
</comment>
<dbReference type="InterPro" id="IPR014046">
    <property type="entry name" value="C-di-AMP_synthase"/>
</dbReference>
<keyword evidence="9 10" id="KW-0472">Membrane</keyword>
<dbReference type="GO" id="GO:0004016">
    <property type="term" value="F:adenylate cyclase activity"/>
    <property type="evidence" value="ECO:0007669"/>
    <property type="project" value="UniProtKB-UniRule"/>
</dbReference>
<comment type="catalytic activity">
    <reaction evidence="1 10">
        <text>2 ATP = 3',3'-c-di-AMP + 2 diphosphate</text>
        <dbReference type="Rhea" id="RHEA:35655"/>
        <dbReference type="ChEBI" id="CHEBI:30616"/>
        <dbReference type="ChEBI" id="CHEBI:33019"/>
        <dbReference type="ChEBI" id="CHEBI:71500"/>
        <dbReference type="EC" id="2.7.7.85"/>
    </reaction>
</comment>
<dbReference type="InterPro" id="IPR045585">
    <property type="entry name" value="CdaA_N"/>
</dbReference>
<dbReference type="GO" id="GO:0106408">
    <property type="term" value="F:diadenylate cyclase activity"/>
    <property type="evidence" value="ECO:0007669"/>
    <property type="project" value="UniProtKB-EC"/>
</dbReference>
<evidence type="ECO:0000256" key="6">
    <source>
        <dbReference type="ARBA" id="ARBA00022741"/>
    </source>
</evidence>
<evidence type="ECO:0000256" key="1">
    <source>
        <dbReference type="ARBA" id="ARBA00000877"/>
    </source>
</evidence>
<dbReference type="AlphaFoldDB" id="G9WLS1"/>
<dbReference type="PIRSF" id="PIRSF004793">
    <property type="entry name" value="UCP004793"/>
    <property type="match status" value="1"/>
</dbReference>
<dbReference type="PANTHER" id="PTHR34185:SF1">
    <property type="entry name" value="DIADENYLATE CYCLASE"/>
    <property type="match status" value="1"/>
</dbReference>
<dbReference type="SUPFAM" id="SSF143597">
    <property type="entry name" value="YojJ-like"/>
    <property type="match status" value="1"/>
</dbReference>
<dbReference type="HOGENOM" id="CLU_038561_0_1_9"/>
<dbReference type="NCBIfam" id="TIGR00159">
    <property type="entry name" value="diadenylate cyclase CdaA"/>
    <property type="match status" value="1"/>
</dbReference>
<keyword evidence="6 10" id="KW-0547">Nucleotide-binding</keyword>
<dbReference type="InterPro" id="IPR003390">
    <property type="entry name" value="DNA_integrity_scan_DisA_N"/>
</dbReference>
<comment type="caution">
    <text evidence="12">The sequence shown here is derived from an EMBL/GenBank/DDBJ whole genome shotgun (WGS) entry which is preliminary data.</text>
</comment>
<accession>G9WLS1</accession>
<comment type="caution">
    <text evidence="10">Lacks conserved residue(s) required for the propagation of feature annotation.</text>
</comment>
<organism evidence="12 13">
    <name type="scientific">Oribacterium parvum ACB1</name>
    <dbReference type="NCBI Taxonomy" id="796943"/>
    <lineage>
        <taxon>Bacteria</taxon>
        <taxon>Bacillati</taxon>
        <taxon>Bacillota</taxon>
        <taxon>Clostridia</taxon>
        <taxon>Lachnospirales</taxon>
        <taxon>Lachnospiraceae</taxon>
        <taxon>Oribacterium</taxon>
    </lineage>
</organism>
<keyword evidence="4 10" id="KW-0812">Transmembrane</keyword>
<dbReference type="HAMAP" id="MF_01499">
    <property type="entry name" value="DacA"/>
    <property type="match status" value="1"/>
</dbReference>
<comment type="subunit">
    <text evidence="10">Probably a homodimer.</text>
</comment>
<evidence type="ECO:0000256" key="9">
    <source>
        <dbReference type="ARBA" id="ARBA00023136"/>
    </source>
</evidence>
<dbReference type="PANTHER" id="PTHR34185">
    <property type="entry name" value="DIADENYLATE CYCLASE"/>
    <property type="match status" value="1"/>
</dbReference>
<keyword evidence="7 10" id="KW-0067">ATP-binding</keyword>
<dbReference type="STRING" id="796943.HMPREF9625_00280"/>
<comment type="similarity">
    <text evidence="10">Belongs to the adenylate cyclase family. DacA/CdaA subfamily.</text>
</comment>
<gene>
    <name evidence="10" type="primary">dacA</name>
    <name evidence="12" type="ORF">HMPREF9625_00280</name>
</gene>
<proteinExistence type="inferred from homology"/>
<evidence type="ECO:0000256" key="2">
    <source>
        <dbReference type="ARBA" id="ARBA00022475"/>
    </source>
</evidence>
<dbReference type="EC" id="2.7.7.85" evidence="10"/>
<dbReference type="GO" id="GO:0005524">
    <property type="term" value="F:ATP binding"/>
    <property type="evidence" value="ECO:0007669"/>
    <property type="project" value="UniProtKB-UniRule"/>
</dbReference>
<dbReference type="InterPro" id="IPR050338">
    <property type="entry name" value="DisA"/>
</dbReference>
<evidence type="ECO:0000256" key="3">
    <source>
        <dbReference type="ARBA" id="ARBA00022679"/>
    </source>
</evidence>
<dbReference type="PROSITE" id="PS51794">
    <property type="entry name" value="DAC"/>
    <property type="match status" value="1"/>
</dbReference>
<evidence type="ECO:0000259" key="11">
    <source>
        <dbReference type="PROSITE" id="PS51794"/>
    </source>
</evidence>
<dbReference type="FunFam" id="3.40.1700.10:FF:000002">
    <property type="entry name" value="Diadenylate cyclase"/>
    <property type="match status" value="1"/>
</dbReference>
<dbReference type="Pfam" id="PF19293">
    <property type="entry name" value="CdaA_N"/>
    <property type="match status" value="1"/>
</dbReference>
<name>G9WLS1_9FIRM</name>
<keyword evidence="8 10" id="KW-1133">Transmembrane helix</keyword>
<reference evidence="12" key="2">
    <citation type="submission" date="2013-03" db="EMBL/GenBank/DDBJ databases">
        <title>The Genome Sequence of Oribacterium sp. ACB1.</title>
        <authorList>
            <consortium name="The Broad Institute Genomics Platform"/>
            <consortium name="The Broad Institute Genome Sequencing Center for Infectious Disease"/>
            <person name="Earl A."/>
            <person name="Ward D."/>
            <person name="Feldgarden M."/>
            <person name="Gevers D."/>
            <person name="Sizova M."/>
            <person name="Hazen A."/>
            <person name="Epstein S."/>
            <person name="Walker B."/>
            <person name="Young S."/>
            <person name="Zeng Q."/>
            <person name="Gargeya S."/>
            <person name="Fitzgerald M."/>
            <person name="Haas B."/>
            <person name="Abouelleil A."/>
            <person name="Allen A.W."/>
            <person name="Alvarado L."/>
            <person name="Arachchi H.M."/>
            <person name="Berlin A.M."/>
            <person name="Chapman S.B."/>
            <person name="Gainer-Dewar J."/>
            <person name="Goldberg J."/>
            <person name="Griggs A."/>
            <person name="Gujja S."/>
            <person name="Hansen M."/>
            <person name="Howarth C."/>
            <person name="Imamovic A."/>
            <person name="Ireland A."/>
            <person name="Larimer J."/>
            <person name="McCowan C."/>
            <person name="Murphy C."/>
            <person name="Pearson M."/>
            <person name="Poon T.W."/>
            <person name="Priest M."/>
            <person name="Roberts A."/>
            <person name="Saif S."/>
            <person name="Shea T."/>
            <person name="Sisk P."/>
            <person name="Sykes S."/>
            <person name="Wortman J."/>
            <person name="Nusbaum C."/>
            <person name="Birren B."/>
        </authorList>
    </citation>
    <scope>NUCLEOTIDE SEQUENCE [LARGE SCALE GENOMIC DNA]</scope>
    <source>
        <strain evidence="12">ACB1</strain>
    </source>
</reference>
<evidence type="ECO:0000256" key="5">
    <source>
        <dbReference type="ARBA" id="ARBA00022695"/>
    </source>
</evidence>
<evidence type="ECO:0000256" key="7">
    <source>
        <dbReference type="ARBA" id="ARBA00022840"/>
    </source>
</evidence>
<dbReference type="EMBL" id="AFZC02000003">
    <property type="protein sequence ID" value="EHL12726.1"/>
    <property type="molecule type" value="Genomic_DNA"/>
</dbReference>
<dbReference type="InterPro" id="IPR034701">
    <property type="entry name" value="CdaA"/>
</dbReference>
<keyword evidence="5 10" id="KW-0548">Nucleotidyltransferase</keyword>